<evidence type="ECO:0000256" key="8">
    <source>
        <dbReference type="ARBA" id="ARBA00022777"/>
    </source>
</evidence>
<keyword evidence="5" id="KW-0597">Phosphoprotein</keyword>
<dbReference type="GO" id="GO:0005886">
    <property type="term" value="C:plasma membrane"/>
    <property type="evidence" value="ECO:0007669"/>
    <property type="project" value="UniProtKB-SubCell"/>
</dbReference>
<comment type="subcellular location">
    <subcellularLocation>
        <location evidence="2">Cell membrane</location>
    </subcellularLocation>
</comment>
<dbReference type="PRINTS" id="PR00344">
    <property type="entry name" value="BCTRLSENSOR"/>
</dbReference>
<dbReference type="Gene3D" id="1.10.287.130">
    <property type="match status" value="1"/>
</dbReference>
<dbReference type="Pfam" id="PF00512">
    <property type="entry name" value="HisKA"/>
    <property type="match status" value="1"/>
</dbReference>
<dbReference type="PANTHER" id="PTHR45453:SF1">
    <property type="entry name" value="PHOSPHATE REGULON SENSOR PROTEIN PHOR"/>
    <property type="match status" value="1"/>
</dbReference>
<comment type="catalytic activity">
    <reaction evidence="1">
        <text>ATP + protein L-histidine = ADP + protein N-phospho-L-histidine.</text>
        <dbReference type="EC" id="2.7.13.3"/>
    </reaction>
</comment>
<evidence type="ECO:0000256" key="7">
    <source>
        <dbReference type="ARBA" id="ARBA00022741"/>
    </source>
</evidence>
<dbReference type="InterPro" id="IPR050351">
    <property type="entry name" value="BphY/WalK/GraS-like"/>
</dbReference>
<dbReference type="FunFam" id="1.10.287.130:FF:000008">
    <property type="entry name" value="Two-component sensor histidine kinase"/>
    <property type="match status" value="1"/>
</dbReference>
<dbReference type="Proteomes" id="UP000201838">
    <property type="component" value="Unassembled WGS sequence"/>
</dbReference>
<dbReference type="EMBL" id="FXXQ01000001">
    <property type="protein sequence ID" value="SMX22204.1"/>
    <property type="molecule type" value="Genomic_DNA"/>
</dbReference>
<accession>A0A238IWZ9</accession>
<dbReference type="InterPro" id="IPR005467">
    <property type="entry name" value="His_kinase_dom"/>
</dbReference>
<evidence type="ECO:0000259" key="12">
    <source>
        <dbReference type="PROSITE" id="PS50109"/>
    </source>
</evidence>
<keyword evidence="8" id="KW-0418">Kinase</keyword>
<dbReference type="CDD" id="cd00082">
    <property type="entry name" value="HisKA"/>
    <property type="match status" value="1"/>
</dbReference>
<dbReference type="InterPro" id="IPR035965">
    <property type="entry name" value="PAS-like_dom_sf"/>
</dbReference>
<organism evidence="13 14">
    <name type="scientific">Boseongicola aestuarii</name>
    <dbReference type="NCBI Taxonomy" id="1470561"/>
    <lineage>
        <taxon>Bacteria</taxon>
        <taxon>Pseudomonadati</taxon>
        <taxon>Pseudomonadota</taxon>
        <taxon>Alphaproteobacteria</taxon>
        <taxon>Rhodobacterales</taxon>
        <taxon>Paracoccaceae</taxon>
        <taxon>Boseongicola</taxon>
    </lineage>
</organism>
<keyword evidence="10" id="KW-0902">Two-component regulatory system</keyword>
<dbReference type="RefSeq" id="WP_306345737.1">
    <property type="nucleotide sequence ID" value="NZ_FXXQ01000001.1"/>
</dbReference>
<dbReference type="FunFam" id="3.30.565.10:FF:000006">
    <property type="entry name" value="Sensor histidine kinase WalK"/>
    <property type="match status" value="1"/>
</dbReference>
<dbReference type="PROSITE" id="PS50109">
    <property type="entry name" value="HIS_KIN"/>
    <property type="match status" value="1"/>
</dbReference>
<dbReference type="SUPFAM" id="SSF47384">
    <property type="entry name" value="Homodimeric domain of signal transducing histidine kinase"/>
    <property type="match status" value="1"/>
</dbReference>
<dbReference type="Pfam" id="PF02518">
    <property type="entry name" value="HATPase_c"/>
    <property type="match status" value="1"/>
</dbReference>
<evidence type="ECO:0000256" key="3">
    <source>
        <dbReference type="ARBA" id="ARBA00012438"/>
    </source>
</evidence>
<dbReference type="InterPro" id="IPR003594">
    <property type="entry name" value="HATPase_dom"/>
</dbReference>
<dbReference type="GO" id="GO:0000155">
    <property type="term" value="F:phosphorelay sensor kinase activity"/>
    <property type="evidence" value="ECO:0007669"/>
    <property type="project" value="InterPro"/>
</dbReference>
<gene>
    <name evidence="13" type="primary">phoR</name>
    <name evidence="13" type="ORF">BOA8489_00294</name>
</gene>
<keyword evidence="9" id="KW-0067">ATP-binding</keyword>
<evidence type="ECO:0000256" key="11">
    <source>
        <dbReference type="ARBA" id="ARBA00023136"/>
    </source>
</evidence>
<dbReference type="SUPFAM" id="SSF55874">
    <property type="entry name" value="ATPase domain of HSP90 chaperone/DNA topoisomerase II/histidine kinase"/>
    <property type="match status" value="1"/>
</dbReference>
<dbReference type="InterPro" id="IPR004358">
    <property type="entry name" value="Sig_transdc_His_kin-like_C"/>
</dbReference>
<dbReference type="AlphaFoldDB" id="A0A238IWZ9"/>
<evidence type="ECO:0000256" key="9">
    <source>
        <dbReference type="ARBA" id="ARBA00022840"/>
    </source>
</evidence>
<name>A0A238IWZ9_9RHOB</name>
<keyword evidence="4" id="KW-1003">Cell membrane</keyword>
<dbReference type="SMART" id="SM00387">
    <property type="entry name" value="HATPase_c"/>
    <property type="match status" value="1"/>
</dbReference>
<reference evidence="13 14" key="1">
    <citation type="submission" date="2017-05" db="EMBL/GenBank/DDBJ databases">
        <authorList>
            <person name="Song R."/>
            <person name="Chenine A.L."/>
            <person name="Ruprecht R.M."/>
        </authorList>
    </citation>
    <scope>NUCLEOTIDE SEQUENCE [LARGE SCALE GENOMIC DNA]</scope>
    <source>
        <strain evidence="13 14">CECT 8489</strain>
    </source>
</reference>
<evidence type="ECO:0000256" key="2">
    <source>
        <dbReference type="ARBA" id="ARBA00004236"/>
    </source>
</evidence>
<protein>
    <recommendedName>
        <fullName evidence="3">histidine kinase</fullName>
        <ecNumber evidence="3">2.7.13.3</ecNumber>
    </recommendedName>
</protein>
<dbReference type="InterPro" id="IPR003661">
    <property type="entry name" value="HisK_dim/P_dom"/>
</dbReference>
<dbReference type="InterPro" id="IPR036097">
    <property type="entry name" value="HisK_dim/P_sf"/>
</dbReference>
<evidence type="ECO:0000313" key="13">
    <source>
        <dbReference type="EMBL" id="SMX22204.1"/>
    </source>
</evidence>
<keyword evidence="14" id="KW-1185">Reference proteome</keyword>
<evidence type="ECO:0000256" key="4">
    <source>
        <dbReference type="ARBA" id="ARBA00022475"/>
    </source>
</evidence>
<dbReference type="SUPFAM" id="SSF55785">
    <property type="entry name" value="PYP-like sensor domain (PAS domain)"/>
    <property type="match status" value="1"/>
</dbReference>
<sequence length="342" mass="37619">MQHFVDAMPLPAVVIGTDERVSAVNRQAAQLFGSGILGRHYITSFRQPTLLDAIDQIMTDGAARRARYLSTEARRDKTWLVHLARIETDGSVLMTFEDLTATEEAGAMRRDFVANVSHELRTPLTALIGFIETLRGAAKNDPAAQARFLEIMECEAARMNRLVEDLMSLNRVEATERMRPSEIVDLAGVVRSVANALEPLAKERGMTVVRDTFDEAVKIPGDADQLAQVFTNLIENALKYSGQGQTVSLRLERVDNHPMTRGPAAVVSVSDTGAGFDPALIPRLTERFYRVDSHRSRELGGTGLGLAIVKHIVNRHRGRLRIESTPGQGAVFTVILPAEIAQ</sequence>
<evidence type="ECO:0000256" key="1">
    <source>
        <dbReference type="ARBA" id="ARBA00000085"/>
    </source>
</evidence>
<dbReference type="EC" id="2.7.13.3" evidence="3"/>
<dbReference type="GO" id="GO:0016036">
    <property type="term" value="P:cellular response to phosphate starvation"/>
    <property type="evidence" value="ECO:0007669"/>
    <property type="project" value="TreeGrafter"/>
</dbReference>
<dbReference type="GO" id="GO:0004721">
    <property type="term" value="F:phosphoprotein phosphatase activity"/>
    <property type="evidence" value="ECO:0007669"/>
    <property type="project" value="TreeGrafter"/>
</dbReference>
<dbReference type="Gene3D" id="3.30.450.20">
    <property type="entry name" value="PAS domain"/>
    <property type="match status" value="1"/>
</dbReference>
<dbReference type="InterPro" id="IPR036890">
    <property type="entry name" value="HATPase_C_sf"/>
</dbReference>
<evidence type="ECO:0000256" key="5">
    <source>
        <dbReference type="ARBA" id="ARBA00022553"/>
    </source>
</evidence>
<dbReference type="SMART" id="SM00388">
    <property type="entry name" value="HisKA"/>
    <property type="match status" value="1"/>
</dbReference>
<dbReference type="GO" id="GO:0005524">
    <property type="term" value="F:ATP binding"/>
    <property type="evidence" value="ECO:0007669"/>
    <property type="project" value="UniProtKB-KW"/>
</dbReference>
<evidence type="ECO:0000256" key="6">
    <source>
        <dbReference type="ARBA" id="ARBA00022679"/>
    </source>
</evidence>
<dbReference type="PANTHER" id="PTHR45453">
    <property type="entry name" value="PHOSPHATE REGULON SENSOR PROTEIN PHOR"/>
    <property type="match status" value="1"/>
</dbReference>
<keyword evidence="11" id="KW-0472">Membrane</keyword>
<keyword evidence="7" id="KW-0547">Nucleotide-binding</keyword>
<evidence type="ECO:0000256" key="10">
    <source>
        <dbReference type="ARBA" id="ARBA00023012"/>
    </source>
</evidence>
<proteinExistence type="predicted"/>
<dbReference type="Gene3D" id="3.30.565.10">
    <property type="entry name" value="Histidine kinase-like ATPase, C-terminal domain"/>
    <property type="match status" value="1"/>
</dbReference>
<evidence type="ECO:0000313" key="14">
    <source>
        <dbReference type="Proteomes" id="UP000201838"/>
    </source>
</evidence>
<keyword evidence="6 13" id="KW-0808">Transferase</keyword>
<feature type="domain" description="Histidine kinase" evidence="12">
    <location>
        <begin position="115"/>
        <end position="340"/>
    </location>
</feature>